<dbReference type="EMBL" id="CADEAL010004051">
    <property type="protein sequence ID" value="CAB1450374.1"/>
    <property type="molecule type" value="Genomic_DNA"/>
</dbReference>
<evidence type="ECO:0000256" key="1">
    <source>
        <dbReference type="SAM" id="MobiDB-lite"/>
    </source>
</evidence>
<feature type="region of interest" description="Disordered" evidence="1">
    <location>
        <begin position="1"/>
        <end position="22"/>
    </location>
</feature>
<dbReference type="AlphaFoldDB" id="A0A9N7Z6B7"/>
<protein>
    <submittedName>
        <fullName evidence="2">Uncharacterized protein</fullName>
    </submittedName>
</protein>
<keyword evidence="3" id="KW-1185">Reference proteome</keyword>
<reference evidence="2" key="1">
    <citation type="submission" date="2020-03" db="EMBL/GenBank/DDBJ databases">
        <authorList>
            <person name="Weist P."/>
        </authorList>
    </citation>
    <scope>NUCLEOTIDE SEQUENCE</scope>
</reference>
<comment type="caution">
    <text evidence="2">The sequence shown here is derived from an EMBL/GenBank/DDBJ whole genome shotgun (WGS) entry which is preliminary data.</text>
</comment>
<evidence type="ECO:0000313" key="3">
    <source>
        <dbReference type="Proteomes" id="UP001153269"/>
    </source>
</evidence>
<organism evidence="2 3">
    <name type="scientific">Pleuronectes platessa</name>
    <name type="common">European plaice</name>
    <dbReference type="NCBI Taxonomy" id="8262"/>
    <lineage>
        <taxon>Eukaryota</taxon>
        <taxon>Metazoa</taxon>
        <taxon>Chordata</taxon>
        <taxon>Craniata</taxon>
        <taxon>Vertebrata</taxon>
        <taxon>Euteleostomi</taxon>
        <taxon>Actinopterygii</taxon>
        <taxon>Neopterygii</taxon>
        <taxon>Teleostei</taxon>
        <taxon>Neoteleostei</taxon>
        <taxon>Acanthomorphata</taxon>
        <taxon>Carangaria</taxon>
        <taxon>Pleuronectiformes</taxon>
        <taxon>Pleuronectoidei</taxon>
        <taxon>Pleuronectidae</taxon>
        <taxon>Pleuronectes</taxon>
    </lineage>
</organism>
<accession>A0A9N7Z6B7</accession>
<proteinExistence type="predicted"/>
<dbReference type="Proteomes" id="UP001153269">
    <property type="component" value="Unassembled WGS sequence"/>
</dbReference>
<gene>
    <name evidence="2" type="ORF">PLEPLA_LOCUS38063</name>
</gene>
<evidence type="ECO:0000313" key="2">
    <source>
        <dbReference type="EMBL" id="CAB1450374.1"/>
    </source>
</evidence>
<sequence>MMRDSAAPLLQRPGLEDVSEEEDVFAADGSLRIPREPNDYQLPRETEVRAAKEDEGHMTMSRMEAEFVQLNLRKQVSYR</sequence>
<name>A0A9N7Z6B7_PLEPL</name>